<gene>
    <name evidence="1" type="ORF">IT774_04160</name>
</gene>
<evidence type="ECO:0008006" key="3">
    <source>
        <dbReference type="Google" id="ProtNLM"/>
    </source>
</evidence>
<name>A0A7S9DYY0_9ALTE</name>
<dbReference type="Proteomes" id="UP000595095">
    <property type="component" value="Chromosome"/>
</dbReference>
<organism evidence="1 2">
    <name type="scientific">Salinimonas marina</name>
    <dbReference type="NCBI Taxonomy" id="2785918"/>
    <lineage>
        <taxon>Bacteria</taxon>
        <taxon>Pseudomonadati</taxon>
        <taxon>Pseudomonadota</taxon>
        <taxon>Gammaproteobacteria</taxon>
        <taxon>Alteromonadales</taxon>
        <taxon>Alteromonadaceae</taxon>
        <taxon>Alteromonas/Salinimonas group</taxon>
        <taxon>Salinimonas</taxon>
    </lineage>
</organism>
<reference evidence="1 2" key="1">
    <citation type="submission" date="2020-11" db="EMBL/GenBank/DDBJ databases">
        <title>Complete genome sequence for Salinimonas sp. strain G2-b.</title>
        <authorList>
            <person name="Park S.-J."/>
        </authorList>
    </citation>
    <scope>NUCLEOTIDE SEQUENCE [LARGE SCALE GENOMIC DNA]</scope>
    <source>
        <strain evidence="1 2">G2-b</strain>
    </source>
</reference>
<evidence type="ECO:0000313" key="1">
    <source>
        <dbReference type="EMBL" id="QPG06392.1"/>
    </source>
</evidence>
<proteinExistence type="predicted"/>
<accession>A0A7S9DYY0</accession>
<protein>
    <recommendedName>
        <fullName evidence="3">Sulfotransferase family protein</fullName>
    </recommendedName>
</protein>
<keyword evidence="2" id="KW-1185">Reference proteome</keyword>
<evidence type="ECO:0000313" key="2">
    <source>
        <dbReference type="Proteomes" id="UP000595095"/>
    </source>
</evidence>
<dbReference type="KEGG" id="smaa:IT774_04160"/>
<sequence>MFVSENLVFTELHKTAGSHLLKLLSTYIGGEQIGKHNKIPKYLRKNFVLGSIRNPWDWYVSLWGYGCDNKGSVYLQSTRQTSFRYCWRQLHREMGSAHVQPGYLLKQMRHDAKKNVGDWQSVYTDANDVEGFRRWVQLMFDADRALDIGEGYGFSPFSQSAGVLSYRFFKLFTGLDEKLYDEALNTNPEALKEIWNTQGFVDAFVRQERLEEDFLAALKKAGISVSESDREAIMAGKNKKTNTSSRKDVSHYYDEQTANIIGTREQFIVDRFGYDINAVLR</sequence>
<dbReference type="EMBL" id="CP064795">
    <property type="protein sequence ID" value="QPG06392.1"/>
    <property type="molecule type" value="Genomic_DNA"/>
</dbReference>
<dbReference type="AlphaFoldDB" id="A0A7S9DYY0"/>